<evidence type="ECO:0000256" key="5">
    <source>
        <dbReference type="SAM" id="MobiDB-lite"/>
    </source>
</evidence>
<proteinExistence type="inferred from homology"/>
<keyword evidence="3" id="KW-0143">Chaperone</keyword>
<protein>
    <recommendedName>
        <fullName evidence="7">Complex 1 LYR protein domain-containing protein</fullName>
    </recommendedName>
</protein>
<dbReference type="InterPro" id="IPR008011">
    <property type="entry name" value="Complex1_LYR_dom"/>
</dbReference>
<comment type="subcellular location">
    <subcellularLocation>
        <location evidence="1">Mitochondrion matrix</location>
    </subcellularLocation>
</comment>
<evidence type="ECO:0000256" key="4">
    <source>
        <dbReference type="ARBA" id="ARBA00025715"/>
    </source>
</evidence>
<comment type="similarity">
    <text evidence="4">Belongs to the complex I LYR family. SDHAF1 subfamily.</text>
</comment>
<feature type="transmembrane region" description="Helical" evidence="6">
    <location>
        <begin position="220"/>
        <end position="240"/>
    </location>
</feature>
<keyword evidence="6" id="KW-1133">Transmembrane helix</keyword>
<accession>L8WLM3</accession>
<dbReference type="OrthoDB" id="273010at2759"/>
<keyword evidence="6" id="KW-0472">Membrane</keyword>
<evidence type="ECO:0000256" key="2">
    <source>
        <dbReference type="ARBA" id="ARBA00023128"/>
    </source>
</evidence>
<dbReference type="HOGENOM" id="CLU_251479_0_0_1"/>
<organism evidence="8 9">
    <name type="scientific">Thanatephorus cucumeris (strain AG1-IA)</name>
    <name type="common">Rice sheath blight fungus</name>
    <name type="synonym">Rhizoctonia solani</name>
    <dbReference type="NCBI Taxonomy" id="983506"/>
    <lineage>
        <taxon>Eukaryota</taxon>
        <taxon>Fungi</taxon>
        <taxon>Dikarya</taxon>
        <taxon>Basidiomycota</taxon>
        <taxon>Agaricomycotina</taxon>
        <taxon>Agaricomycetes</taxon>
        <taxon>Cantharellales</taxon>
        <taxon>Ceratobasidiaceae</taxon>
        <taxon>Rhizoctonia</taxon>
        <taxon>Rhizoctonia solani AG-1</taxon>
    </lineage>
</organism>
<feature type="region of interest" description="Disordered" evidence="5">
    <location>
        <begin position="935"/>
        <end position="968"/>
    </location>
</feature>
<dbReference type="Pfam" id="PF05347">
    <property type="entry name" value="Complex1_LYR"/>
    <property type="match status" value="1"/>
</dbReference>
<feature type="compositionally biased region" description="Acidic residues" evidence="5">
    <location>
        <begin position="951"/>
        <end position="960"/>
    </location>
</feature>
<keyword evidence="2" id="KW-0496">Mitochondrion</keyword>
<evidence type="ECO:0000259" key="7">
    <source>
        <dbReference type="Pfam" id="PF05347"/>
    </source>
</evidence>
<feature type="transmembrane region" description="Helical" evidence="6">
    <location>
        <begin position="457"/>
        <end position="478"/>
    </location>
</feature>
<sequence>MCQGSRGLEFCGIPKVSVITSDLFVIYSNYLEQRCGFMFYLMCPTSMASTANHATLGVGRLSDYHILYALYIITAESVAKPNSGVRATTLWINWSLVNSGVVHTTGKYKGAALLLSRMDVESLASDLKGSPRDLASGGFLAIRAGHATSQDTLHYLMQYRKSPLNALRLAGVGIMSEHSPLQTWPRHTQRYIGAPRATPLLCSSPSVSSMRRSWPRLVVWQWYISLIQLVASFCVLGFYAQQISQQYDPVWYPMQGYLGSTRQLEGWLGRQYLGLKLANFKLGKLRSGHGTSLSMCDTQCPRMTIDLKRTNTYLDLKTVLINHRRDPVYLLSANSKDLMIDMGSEASMEGCYTPTIFGHPRNSSNMRKMFEGFSTAPLTVGHAHPTDHFSIIVSGAPLASAKGSRIDSKLQGSDDRHGLRAFYGRLSHPNYIWTPTPIQRPMAILFFRRRSPVETRIYAFTRNSFAVAAIVILIFQLITTLQRAQNEIRARATSETCSGASPEHHLMVLSDRLRFEPIGENTMQDDINITISAILNNPNKPYRPYSMMICNVTLVSSPTIAYGDGTASRVLELFNCPSSLRNPIDGLAYSLSMSPSGAYRVQLQPAGRVPGGRIYETQLPRIWFVNAWEFRELNWSDATQVKELTRVRKYSLPLVLVPGSQITSEASLITRRFITSSIVREILFNSKPVRNTPLCFICQHLLWDRPPWSVWTWRFTKSRILPNLKGLTGIWEYSLPLVLLPGSQITSEANLITGRFITSLIARDILFDFKPYDSTLLAQLSGIPLNDSDARVATADIQITLNPGHMPYRTRLDPENRPFDLREDVCDFIEDYRSGTVLDVIGSVGGLFALLQAAHLLLFRETVILGTSRWAVWSFRHGHCPFGLLGRCSSRNFKRRLREEYHTQSDEESAHTIQIVKFLRDFVIDFGPADLDSVADRPRESRASSVKAESDAGDENEPDSEIPLMPLAGRSHDTPIHSGVAQSPSYDDNDRVQHAHKARAALIMTTFSMLFDCAILIVELITLLTCPSPRVTDGAIKPTTCQLIRLGTGLYGRTDISKALSIWPQEGSVLFPLDLSVRFNILFDQCSDSNSLRCSLLASRSSSRRPRQPTTTKTATATTFGGAAKVVVYPLMCIWRADRYGGIRGVIVPPKHHCGRWYWDTNLGSDACIYTDTVSRLSLTGPTHSARPGGAGTTERTRVSPLLLLCPTLAMAPGELVLDSVGRRTFGGVPSRSAWRLAGRLFFQLFQTDGRVRVTGTGTATGKSGHGLSIEELDCILIVRWCVLASACLVRSGTGRTLYAGLVIDGTREPRVASGDTKPGFTGIYITTPGRKSHDRVITSVCMCMSCSLQPHHSSTDMRRLSGLQKEVLGLYRRALRMVQSKPLGARENFTILVQYEFRVRGAVSARDVGTIEYLIRRGKKRVEMLEDPGVKECWVSGEMRDWYSRRR</sequence>
<dbReference type="STRING" id="983506.L8WLM3"/>
<evidence type="ECO:0000256" key="6">
    <source>
        <dbReference type="SAM" id="Phobius"/>
    </source>
</evidence>
<dbReference type="GO" id="GO:0034553">
    <property type="term" value="P:mitochondrial respiratory chain complex II assembly"/>
    <property type="evidence" value="ECO:0007669"/>
    <property type="project" value="InterPro"/>
</dbReference>
<dbReference type="GO" id="GO:0005759">
    <property type="term" value="C:mitochondrial matrix"/>
    <property type="evidence" value="ECO:0007669"/>
    <property type="project" value="UniProtKB-SubCell"/>
</dbReference>
<gene>
    <name evidence="8" type="ORF">AG1IA_08304</name>
</gene>
<dbReference type="InterPro" id="IPR052687">
    <property type="entry name" value="SDHAF1"/>
</dbReference>
<dbReference type="PANTHER" id="PTHR47046">
    <property type="entry name" value="SUCCINATE DEHYDROGENASE ASSEMBLY FACTOR 1, MITOCHONDRIAL"/>
    <property type="match status" value="1"/>
</dbReference>
<dbReference type="CDD" id="cd20268">
    <property type="entry name" value="Complex1_LYR_SDHAF1_LYRM8"/>
    <property type="match status" value="1"/>
</dbReference>
<evidence type="ECO:0000256" key="1">
    <source>
        <dbReference type="ARBA" id="ARBA00004305"/>
    </source>
</evidence>
<reference evidence="8 9" key="1">
    <citation type="journal article" date="2013" name="Nat. Commun.">
        <title>The evolution and pathogenic mechanisms of the rice sheath blight pathogen.</title>
        <authorList>
            <person name="Zheng A."/>
            <person name="Lin R."/>
            <person name="Xu L."/>
            <person name="Qin P."/>
            <person name="Tang C."/>
            <person name="Ai P."/>
            <person name="Zhang D."/>
            <person name="Liu Y."/>
            <person name="Sun Z."/>
            <person name="Feng H."/>
            <person name="Wang Y."/>
            <person name="Chen Y."/>
            <person name="Liang X."/>
            <person name="Fu R."/>
            <person name="Li Q."/>
            <person name="Zhang J."/>
            <person name="Yu X."/>
            <person name="Xie Z."/>
            <person name="Ding L."/>
            <person name="Guan P."/>
            <person name="Tang J."/>
            <person name="Liang Y."/>
            <person name="Wang S."/>
            <person name="Deng Q."/>
            <person name="Li S."/>
            <person name="Zhu J."/>
            <person name="Wang L."/>
            <person name="Liu H."/>
            <person name="Li P."/>
        </authorList>
    </citation>
    <scope>NUCLEOTIDE SEQUENCE [LARGE SCALE GENOMIC DNA]</scope>
    <source>
        <strain evidence="9">AG-1 IA</strain>
    </source>
</reference>
<dbReference type="InterPro" id="IPR045295">
    <property type="entry name" value="Complex1_LYR_SDHAF1_LYRM8"/>
</dbReference>
<evidence type="ECO:0000313" key="8">
    <source>
        <dbReference type="EMBL" id="ELU37667.1"/>
    </source>
</evidence>
<comment type="caution">
    <text evidence="8">The sequence shown here is derived from an EMBL/GenBank/DDBJ whole genome shotgun (WGS) entry which is preliminary data.</text>
</comment>
<evidence type="ECO:0000313" key="9">
    <source>
        <dbReference type="Proteomes" id="UP000011668"/>
    </source>
</evidence>
<keyword evidence="9" id="KW-1185">Reference proteome</keyword>
<keyword evidence="6" id="KW-0812">Transmembrane</keyword>
<evidence type="ECO:0000256" key="3">
    <source>
        <dbReference type="ARBA" id="ARBA00023186"/>
    </source>
</evidence>
<name>L8WLM3_THACA</name>
<dbReference type="EMBL" id="AFRT01002507">
    <property type="protein sequence ID" value="ELU37667.1"/>
    <property type="molecule type" value="Genomic_DNA"/>
</dbReference>
<dbReference type="Proteomes" id="UP000011668">
    <property type="component" value="Unassembled WGS sequence"/>
</dbReference>
<dbReference type="PANTHER" id="PTHR47046:SF1">
    <property type="entry name" value="SUCCINATE DEHYDROGENASE ASSEMBLY FACTOR 1, MITOCHONDRIAL"/>
    <property type="match status" value="1"/>
</dbReference>
<feature type="domain" description="Complex 1 LYR protein" evidence="7">
    <location>
        <begin position="1366"/>
        <end position="1425"/>
    </location>
</feature>